<dbReference type="EMBL" id="KV417269">
    <property type="protein sequence ID" value="KZP00406.1"/>
    <property type="molecule type" value="Genomic_DNA"/>
</dbReference>
<dbReference type="CDD" id="cd10747">
    <property type="entry name" value="DnaJ_C"/>
    <property type="match status" value="1"/>
</dbReference>
<dbReference type="SMART" id="SM00271">
    <property type="entry name" value="DnaJ"/>
    <property type="match status" value="1"/>
</dbReference>
<dbReference type="Pfam" id="PF01556">
    <property type="entry name" value="DnaJ_C"/>
    <property type="match status" value="1"/>
</dbReference>
<dbReference type="InterPro" id="IPR036869">
    <property type="entry name" value="J_dom_sf"/>
</dbReference>
<organism evidence="4 5">
    <name type="scientific">Calocera viscosa (strain TUFC12733)</name>
    <dbReference type="NCBI Taxonomy" id="1330018"/>
    <lineage>
        <taxon>Eukaryota</taxon>
        <taxon>Fungi</taxon>
        <taxon>Dikarya</taxon>
        <taxon>Basidiomycota</taxon>
        <taxon>Agaricomycotina</taxon>
        <taxon>Dacrymycetes</taxon>
        <taxon>Dacrymycetales</taxon>
        <taxon>Dacrymycetaceae</taxon>
        <taxon>Calocera</taxon>
    </lineage>
</organism>
<dbReference type="InterPro" id="IPR051339">
    <property type="entry name" value="DnaJ_subfamily_B"/>
</dbReference>
<dbReference type="PANTHER" id="PTHR24078">
    <property type="entry name" value="DNAJ HOMOLOG SUBFAMILY C MEMBER"/>
    <property type="match status" value="1"/>
</dbReference>
<evidence type="ECO:0000256" key="2">
    <source>
        <dbReference type="SAM" id="MobiDB-lite"/>
    </source>
</evidence>
<evidence type="ECO:0000313" key="5">
    <source>
        <dbReference type="Proteomes" id="UP000076738"/>
    </source>
</evidence>
<dbReference type="GO" id="GO:0005829">
    <property type="term" value="C:cytosol"/>
    <property type="evidence" value="ECO:0007669"/>
    <property type="project" value="TreeGrafter"/>
</dbReference>
<feature type="domain" description="J" evidence="3">
    <location>
        <begin position="11"/>
        <end position="75"/>
    </location>
</feature>
<feature type="compositionally biased region" description="Basic and acidic residues" evidence="2">
    <location>
        <begin position="207"/>
        <end position="218"/>
    </location>
</feature>
<protein>
    <submittedName>
        <fullName evidence="4">DnaJ-domain-containing protein</fullName>
    </submittedName>
</protein>
<dbReference type="Pfam" id="PF00226">
    <property type="entry name" value="DnaJ"/>
    <property type="match status" value="1"/>
</dbReference>
<dbReference type="GO" id="GO:0006457">
    <property type="term" value="P:protein folding"/>
    <property type="evidence" value="ECO:0007669"/>
    <property type="project" value="InterPro"/>
</dbReference>
<dbReference type="OrthoDB" id="10250354at2759"/>
<proteinExistence type="predicted"/>
<evidence type="ECO:0000256" key="1">
    <source>
        <dbReference type="ARBA" id="ARBA00023186"/>
    </source>
</evidence>
<feature type="compositionally biased region" description="Basic and acidic residues" evidence="2">
    <location>
        <begin position="84"/>
        <end position="100"/>
    </location>
</feature>
<dbReference type="InterPro" id="IPR008971">
    <property type="entry name" value="HSP40/DnaJ_pept-bd"/>
</dbReference>
<dbReference type="PRINTS" id="PR00625">
    <property type="entry name" value="JDOMAIN"/>
</dbReference>
<dbReference type="Gene3D" id="2.60.260.20">
    <property type="entry name" value="Urease metallochaperone UreE, N-terminal domain"/>
    <property type="match status" value="2"/>
</dbReference>
<evidence type="ECO:0000313" key="4">
    <source>
        <dbReference type="EMBL" id="KZP00406.1"/>
    </source>
</evidence>
<dbReference type="AlphaFoldDB" id="A0A167QZH1"/>
<keyword evidence="1" id="KW-0143">Chaperone</keyword>
<feature type="compositionally biased region" description="Basic residues" evidence="2">
    <location>
        <begin position="258"/>
        <end position="267"/>
    </location>
</feature>
<dbReference type="SUPFAM" id="SSF46565">
    <property type="entry name" value="Chaperone J-domain"/>
    <property type="match status" value="1"/>
</dbReference>
<dbReference type="InterPro" id="IPR002939">
    <property type="entry name" value="DnaJ_C"/>
</dbReference>
<reference evidence="4 5" key="1">
    <citation type="journal article" date="2016" name="Mol. Biol. Evol.">
        <title>Comparative Genomics of Early-Diverging Mushroom-Forming Fungi Provides Insights into the Origins of Lignocellulose Decay Capabilities.</title>
        <authorList>
            <person name="Nagy L.G."/>
            <person name="Riley R."/>
            <person name="Tritt A."/>
            <person name="Adam C."/>
            <person name="Daum C."/>
            <person name="Floudas D."/>
            <person name="Sun H."/>
            <person name="Yadav J.S."/>
            <person name="Pangilinan J."/>
            <person name="Larsson K.H."/>
            <person name="Matsuura K."/>
            <person name="Barry K."/>
            <person name="Labutti K."/>
            <person name="Kuo R."/>
            <person name="Ohm R.A."/>
            <person name="Bhattacharya S.S."/>
            <person name="Shirouzu T."/>
            <person name="Yoshinaga Y."/>
            <person name="Martin F.M."/>
            <person name="Grigoriev I.V."/>
            <person name="Hibbett D.S."/>
        </authorList>
    </citation>
    <scope>NUCLEOTIDE SEQUENCE [LARGE SCALE GENOMIC DNA]</scope>
    <source>
        <strain evidence="4 5">TUFC12733</strain>
    </source>
</reference>
<dbReference type="PROSITE" id="PS50076">
    <property type="entry name" value="DNAJ_2"/>
    <property type="match status" value="1"/>
</dbReference>
<dbReference type="Gene3D" id="1.10.287.110">
    <property type="entry name" value="DnaJ domain"/>
    <property type="match status" value="1"/>
</dbReference>
<dbReference type="GO" id="GO:0006413">
    <property type="term" value="P:translational initiation"/>
    <property type="evidence" value="ECO:0007669"/>
    <property type="project" value="TreeGrafter"/>
</dbReference>
<dbReference type="Proteomes" id="UP000076738">
    <property type="component" value="Unassembled WGS sequence"/>
</dbReference>
<gene>
    <name evidence="4" type="ORF">CALVIDRAFT_524751</name>
</gene>
<evidence type="ECO:0000259" key="3">
    <source>
        <dbReference type="PROSITE" id="PS50076"/>
    </source>
</evidence>
<accession>A0A167QZH1</accession>
<keyword evidence="5" id="KW-1185">Reference proteome</keyword>
<name>A0A167QZH1_CALVF</name>
<dbReference type="STRING" id="1330018.A0A167QZH1"/>
<dbReference type="GO" id="GO:0051082">
    <property type="term" value="F:unfolded protein binding"/>
    <property type="evidence" value="ECO:0007669"/>
    <property type="project" value="InterPro"/>
</dbReference>
<dbReference type="PANTHER" id="PTHR24078:SF553">
    <property type="entry name" value="DNAJ HOMOLOG SUBFAMILY B MEMBER 5"/>
    <property type="match status" value="1"/>
</dbReference>
<feature type="region of interest" description="Disordered" evidence="2">
    <location>
        <begin position="84"/>
        <end position="274"/>
    </location>
</feature>
<feature type="compositionally biased region" description="Polar residues" evidence="2">
    <location>
        <begin position="138"/>
        <end position="147"/>
    </location>
</feature>
<sequence length="488" mass="54196">MEKAKDSLDRDYYTILGVPKTANFEDLRMAFRRKALLVHPDRLRTEDAARQFIELHDAYRYLADPTRRARYDRLFYNIDKAAAEKARHAADEPGVARRMSESGLRPHMTAERERRKSTEDVPASPPDPSPTLDPAQHYTATDGSQSAEYPHIDPYPSSGPQPARISASGPSPSEPGPHSKHLRSPRNVPMPPSPIERTPGVPLPDPPPRREALEDKHGRSASAAPPPRREPRAECPSDQAGNATDINIPRPQNMPPPHRTRSRSRPRPLREDSIVSSDTDISVPVYYKPLKAFQPPAPIRKPAAWVFPLGLSLAELYTGCRKRFGITRSLLNGQTEEQFITIDVQPGWTKGTRVTCSGAGSEIEPGLFQDLVFVVRQLPDQRFAREGMGGRDLVGRFGLRLVDALTAGGKRMAKVQTVDGRDVKVRLPDGIIKEGDRAVLPGEGMPIRKGSQIVGKGDLVIEWVILYPDTLTPEQIAAFRLILSNKHE</sequence>
<dbReference type="CDD" id="cd06257">
    <property type="entry name" value="DnaJ"/>
    <property type="match status" value="1"/>
</dbReference>
<dbReference type="GO" id="GO:0051087">
    <property type="term" value="F:protein-folding chaperone binding"/>
    <property type="evidence" value="ECO:0007669"/>
    <property type="project" value="TreeGrafter"/>
</dbReference>
<dbReference type="SUPFAM" id="SSF49493">
    <property type="entry name" value="HSP40/DnaJ peptide-binding domain"/>
    <property type="match status" value="2"/>
</dbReference>
<feature type="compositionally biased region" description="Basic and acidic residues" evidence="2">
    <location>
        <begin position="108"/>
        <end position="119"/>
    </location>
</feature>
<dbReference type="InterPro" id="IPR001623">
    <property type="entry name" value="DnaJ_domain"/>
</dbReference>